<dbReference type="SUPFAM" id="SSF55073">
    <property type="entry name" value="Nucleotide cyclase"/>
    <property type="match status" value="1"/>
</dbReference>
<sequence>MQINMREQKQEMEYSPNDFYLKFNIIYNNEGNFIDYILDYVSDEFQKMTDIDSSMILGKKFSDIAVDYAEKLCFKEIYFRVIPNIKLKFDTFIKDLGRLYLINIFYDNSGKENQMILYYTDITQVKENSHESVEPDKLKNNIIYFKDKEKLYYRDKLTGLYNKNFFEEELQRLDTKRQLPMSIIMGDINGLKLINDAFGHGMGDAALRKAAEIMTQSFREEDIISRVGGDEFIVMLPKTSEETASKIVNRIKSKCESNPLDFVKISISFGVAAKTEADEDIDKIIKKAEDRMYFKKLKESKEAKLSMIKFLKSRLEKITYETRSHYERLKTLTLLMANALNLSDSEKEELRLLCEFHDIGKIGVSKSILQKEGSLNNEEWENVKRHSEIGYYIAREFRDAKPIDELILIHHERWDGKGYPGLFKENEIPIVARVFAIADAYDVMVNDRPYKSLMSKYEALNEIRNQAGKQFDPYISKLFINLMEDEEQIV</sequence>
<dbReference type="Gene3D" id="1.10.3210.10">
    <property type="entry name" value="Hypothetical protein af1432"/>
    <property type="match status" value="1"/>
</dbReference>
<comment type="caution">
    <text evidence="3">The sequence shown here is derived from an EMBL/GenBank/DDBJ whole genome shotgun (WGS) entry which is preliminary data.</text>
</comment>
<accession>A0A974BJ96</accession>
<dbReference type="PROSITE" id="PS50887">
    <property type="entry name" value="GGDEF"/>
    <property type="match status" value="1"/>
</dbReference>
<dbReference type="InterPro" id="IPR029787">
    <property type="entry name" value="Nucleotide_cyclase"/>
</dbReference>
<evidence type="ECO:0000313" key="4">
    <source>
        <dbReference type="Proteomes" id="UP000611629"/>
    </source>
</evidence>
<evidence type="ECO:0000259" key="2">
    <source>
        <dbReference type="PROSITE" id="PS51832"/>
    </source>
</evidence>
<dbReference type="CDD" id="cd01949">
    <property type="entry name" value="GGDEF"/>
    <property type="match status" value="1"/>
</dbReference>
<dbReference type="NCBIfam" id="TIGR00254">
    <property type="entry name" value="GGDEF"/>
    <property type="match status" value="1"/>
</dbReference>
<evidence type="ECO:0000259" key="1">
    <source>
        <dbReference type="PROSITE" id="PS50887"/>
    </source>
</evidence>
<dbReference type="PROSITE" id="PS51832">
    <property type="entry name" value="HD_GYP"/>
    <property type="match status" value="1"/>
</dbReference>
<feature type="domain" description="HD-GYP" evidence="2">
    <location>
        <begin position="300"/>
        <end position="490"/>
    </location>
</feature>
<dbReference type="AlphaFoldDB" id="A0A974BJ96"/>
<dbReference type="PANTHER" id="PTHR43155">
    <property type="entry name" value="CYCLIC DI-GMP PHOSPHODIESTERASE PA4108-RELATED"/>
    <property type="match status" value="1"/>
</dbReference>
<dbReference type="InterPro" id="IPR003607">
    <property type="entry name" value="HD/PDEase_dom"/>
</dbReference>
<name>A0A974BJ96_SEDHY</name>
<evidence type="ECO:0000313" key="3">
    <source>
        <dbReference type="EMBL" id="NYB74279.1"/>
    </source>
</evidence>
<gene>
    <name evidence="3" type="ORF">HZF24_08990</name>
</gene>
<dbReference type="Proteomes" id="UP000611629">
    <property type="component" value="Unassembled WGS sequence"/>
</dbReference>
<dbReference type="InterPro" id="IPR000160">
    <property type="entry name" value="GGDEF_dom"/>
</dbReference>
<dbReference type="InterPro" id="IPR037522">
    <property type="entry name" value="HD_GYP_dom"/>
</dbReference>
<dbReference type="EMBL" id="JACBNQ010000008">
    <property type="protein sequence ID" value="NYB74279.1"/>
    <property type="molecule type" value="Genomic_DNA"/>
</dbReference>
<dbReference type="InterPro" id="IPR043128">
    <property type="entry name" value="Rev_trsase/Diguanyl_cyclase"/>
</dbReference>
<dbReference type="SMART" id="SM00267">
    <property type="entry name" value="GGDEF"/>
    <property type="match status" value="1"/>
</dbReference>
<keyword evidence="4" id="KW-1185">Reference proteome</keyword>
<dbReference type="Gene3D" id="3.30.70.270">
    <property type="match status" value="1"/>
</dbReference>
<protein>
    <submittedName>
        <fullName evidence="3">Diguanylate cyclase</fullName>
    </submittedName>
</protein>
<dbReference type="Pfam" id="PF00990">
    <property type="entry name" value="GGDEF"/>
    <property type="match status" value="1"/>
</dbReference>
<dbReference type="SUPFAM" id="SSF109604">
    <property type="entry name" value="HD-domain/PDEase-like"/>
    <property type="match status" value="1"/>
</dbReference>
<organism evidence="3 4">
    <name type="scientific">Sedimentibacter hydroxybenzoicus DSM 7310</name>
    <dbReference type="NCBI Taxonomy" id="1123245"/>
    <lineage>
        <taxon>Bacteria</taxon>
        <taxon>Bacillati</taxon>
        <taxon>Bacillota</taxon>
        <taxon>Tissierellia</taxon>
        <taxon>Sedimentibacter</taxon>
    </lineage>
</organism>
<dbReference type="Pfam" id="PF13487">
    <property type="entry name" value="HD_5"/>
    <property type="match status" value="1"/>
</dbReference>
<feature type="domain" description="GGDEF" evidence="1">
    <location>
        <begin position="179"/>
        <end position="309"/>
    </location>
</feature>
<dbReference type="SMART" id="SM00471">
    <property type="entry name" value="HDc"/>
    <property type="match status" value="1"/>
</dbReference>
<dbReference type="PANTHER" id="PTHR43155:SF2">
    <property type="entry name" value="CYCLIC DI-GMP PHOSPHODIESTERASE PA4108"/>
    <property type="match status" value="1"/>
</dbReference>
<reference evidence="3" key="1">
    <citation type="submission" date="2020-07" db="EMBL/GenBank/DDBJ databases">
        <title>Genomic analysis of a strain of Sedimentibacter Hydroxybenzoicus DSM7310.</title>
        <authorList>
            <person name="Ma S."/>
        </authorList>
    </citation>
    <scope>NUCLEOTIDE SEQUENCE</scope>
    <source>
        <strain evidence="3">DSM 7310</strain>
    </source>
</reference>
<dbReference type="CDD" id="cd00077">
    <property type="entry name" value="HDc"/>
    <property type="match status" value="1"/>
</dbReference>
<proteinExistence type="predicted"/>